<dbReference type="PANTHER" id="PTHR10039:SF14">
    <property type="entry name" value="NACHT DOMAIN-CONTAINING PROTEIN"/>
    <property type="match status" value="1"/>
</dbReference>
<keyword evidence="1" id="KW-0677">Repeat</keyword>
<evidence type="ECO:0000256" key="2">
    <source>
        <dbReference type="PROSITE-ProRule" id="PRU00023"/>
    </source>
</evidence>
<feature type="domain" description="GPI inositol-deacylase winged helix" evidence="3">
    <location>
        <begin position="322"/>
        <end position="397"/>
    </location>
</feature>
<dbReference type="Pfam" id="PF12796">
    <property type="entry name" value="Ank_2"/>
    <property type="match status" value="2"/>
</dbReference>
<feature type="domain" description="Nephrocystin 3-like N-terminal" evidence="4">
    <location>
        <begin position="41"/>
        <end position="213"/>
    </location>
</feature>
<evidence type="ECO:0008006" key="7">
    <source>
        <dbReference type="Google" id="ProtNLM"/>
    </source>
</evidence>
<organism evidence="5 6">
    <name type="scientific">Penicillium chermesinum</name>
    <dbReference type="NCBI Taxonomy" id="63820"/>
    <lineage>
        <taxon>Eukaryota</taxon>
        <taxon>Fungi</taxon>
        <taxon>Dikarya</taxon>
        <taxon>Ascomycota</taxon>
        <taxon>Pezizomycotina</taxon>
        <taxon>Eurotiomycetes</taxon>
        <taxon>Eurotiomycetidae</taxon>
        <taxon>Eurotiales</taxon>
        <taxon>Aspergillaceae</taxon>
        <taxon>Penicillium</taxon>
    </lineage>
</organism>
<dbReference type="PROSITE" id="PS50297">
    <property type="entry name" value="ANK_REP_REGION"/>
    <property type="match status" value="4"/>
</dbReference>
<dbReference type="InterPro" id="IPR036770">
    <property type="entry name" value="Ankyrin_rpt-contain_sf"/>
</dbReference>
<dbReference type="PANTHER" id="PTHR10039">
    <property type="entry name" value="AMELOGENIN"/>
    <property type="match status" value="1"/>
</dbReference>
<dbReference type="AlphaFoldDB" id="A0A9W9NW73"/>
<dbReference type="Gene3D" id="1.25.40.20">
    <property type="entry name" value="Ankyrin repeat-containing domain"/>
    <property type="match status" value="2"/>
</dbReference>
<dbReference type="InterPro" id="IPR056884">
    <property type="entry name" value="NPHP3-like_N"/>
</dbReference>
<reference evidence="5" key="1">
    <citation type="submission" date="2022-11" db="EMBL/GenBank/DDBJ databases">
        <authorList>
            <person name="Petersen C."/>
        </authorList>
    </citation>
    <scope>NUCLEOTIDE SEQUENCE</scope>
    <source>
        <strain evidence="5">IBT 19713</strain>
    </source>
</reference>
<name>A0A9W9NW73_9EURO</name>
<dbReference type="InterPro" id="IPR002110">
    <property type="entry name" value="Ankyrin_rpt"/>
</dbReference>
<dbReference type="SUPFAM" id="SSF48403">
    <property type="entry name" value="Ankyrin repeat"/>
    <property type="match status" value="1"/>
</dbReference>
<feature type="repeat" description="ANK" evidence="2">
    <location>
        <begin position="609"/>
        <end position="641"/>
    </location>
</feature>
<sequence>MPFRTEIFQKRVDACRRLLFLTDPVFDRETLKGTKGQRTPGTCEWICENSIYQSWRDDEDSRCIWLSGGPGKGKTMLSIFLTEEIETRMEAVEDTKLLFYMCSHQDEKRNNAAAIMRSLIYQILTKSPRLFEHVSSYFEDSTRVQAALSSPHILWTILKLMLQANTDTIFCVLDGLDECDDESVRLIVEMFRQYFLSCPIKSTGKFKLIIVSRRVAGLDVFPHVRLDPDNNDNVSGDIQSFISERISRLQEIRGFDEIQEYVENSLLKRAQGTFLWVGFVTDELRKKTTCTEIVETLKDLPAGLPAIYSRVLMQTEECHRPMIAKILRWVTTAVRPLNLRELAAGIGLESTDVLKKGQIMLDYIRLCENLLEVHDKKITLVHQSVRDYLLQGTLASDPILGQFHIKEDAAHFEIAETCVQQLECGFSSQWNGEYDESIGWKYQQFELLEYAILHWTEHRFWGFKPPVIVNKRNNQGESPLSIASSQGHEATVKLLIERGAKTKGDESSALVRAASGGHVGVVRILLDNGVSVNQEDADGHTGLIEAARSGQEDVMKLLLEKGADPNKSSNYDVPALTWAILRNAPAEKKTAAVTLLLGKGADINQADGFGNTALIEAVRNRDAEMVKLLLEKGADYKRENQHGMSAMREARKDIRTEHGGIVRLLRKAAEEDLEPCRFFWPKDEGYIPSCSCEEC</sequence>
<evidence type="ECO:0000313" key="6">
    <source>
        <dbReference type="Proteomes" id="UP001150941"/>
    </source>
</evidence>
<comment type="caution">
    <text evidence="5">The sequence shown here is derived from an EMBL/GenBank/DDBJ whole genome shotgun (WGS) entry which is preliminary data.</text>
</comment>
<dbReference type="GeneID" id="83203613"/>
<dbReference type="SUPFAM" id="SSF52540">
    <property type="entry name" value="P-loop containing nucleoside triphosphate hydrolases"/>
    <property type="match status" value="1"/>
</dbReference>
<dbReference type="Gene3D" id="3.40.50.300">
    <property type="entry name" value="P-loop containing nucleotide triphosphate hydrolases"/>
    <property type="match status" value="1"/>
</dbReference>
<dbReference type="Proteomes" id="UP001150941">
    <property type="component" value="Unassembled WGS sequence"/>
</dbReference>
<evidence type="ECO:0000259" key="4">
    <source>
        <dbReference type="Pfam" id="PF24883"/>
    </source>
</evidence>
<dbReference type="EMBL" id="JAPQKS010000005">
    <property type="protein sequence ID" value="KAJ5225789.1"/>
    <property type="molecule type" value="Genomic_DNA"/>
</dbReference>
<dbReference type="RefSeq" id="XP_058329200.1">
    <property type="nucleotide sequence ID" value="XM_058476310.1"/>
</dbReference>
<dbReference type="InterPro" id="IPR054471">
    <property type="entry name" value="GPIID_WHD"/>
</dbReference>
<keyword evidence="6" id="KW-1185">Reference proteome</keyword>
<feature type="repeat" description="ANK" evidence="2">
    <location>
        <begin position="538"/>
        <end position="570"/>
    </location>
</feature>
<evidence type="ECO:0000256" key="1">
    <source>
        <dbReference type="ARBA" id="ARBA00022737"/>
    </source>
</evidence>
<evidence type="ECO:0000259" key="3">
    <source>
        <dbReference type="Pfam" id="PF22939"/>
    </source>
</evidence>
<dbReference type="SMART" id="SM00248">
    <property type="entry name" value="ANK"/>
    <property type="match status" value="5"/>
</dbReference>
<dbReference type="InterPro" id="IPR027417">
    <property type="entry name" value="P-loop_NTPase"/>
</dbReference>
<dbReference type="Pfam" id="PF22939">
    <property type="entry name" value="WHD_GPIID"/>
    <property type="match status" value="1"/>
</dbReference>
<dbReference type="PROSITE" id="PS50088">
    <property type="entry name" value="ANK_REPEAT"/>
    <property type="match status" value="4"/>
</dbReference>
<keyword evidence="2" id="KW-0040">ANK repeat</keyword>
<reference evidence="5" key="2">
    <citation type="journal article" date="2023" name="IMA Fungus">
        <title>Comparative genomic study of the Penicillium genus elucidates a diverse pangenome and 15 lateral gene transfer events.</title>
        <authorList>
            <person name="Petersen C."/>
            <person name="Sorensen T."/>
            <person name="Nielsen M.R."/>
            <person name="Sondergaard T.E."/>
            <person name="Sorensen J.L."/>
            <person name="Fitzpatrick D.A."/>
            <person name="Frisvad J.C."/>
            <person name="Nielsen K.L."/>
        </authorList>
    </citation>
    <scope>NUCLEOTIDE SEQUENCE</scope>
    <source>
        <strain evidence="5">IBT 19713</strain>
    </source>
</reference>
<gene>
    <name evidence="5" type="ORF">N7468_007014</name>
</gene>
<proteinExistence type="predicted"/>
<accession>A0A9W9NW73</accession>
<feature type="repeat" description="ANK" evidence="2">
    <location>
        <begin position="475"/>
        <end position="507"/>
    </location>
</feature>
<feature type="repeat" description="ANK" evidence="2">
    <location>
        <begin position="505"/>
        <end position="537"/>
    </location>
</feature>
<dbReference type="OrthoDB" id="20872at2759"/>
<protein>
    <recommendedName>
        <fullName evidence="7">NACHT domain-containing protein</fullName>
    </recommendedName>
</protein>
<dbReference type="Pfam" id="PF24883">
    <property type="entry name" value="NPHP3_N"/>
    <property type="match status" value="1"/>
</dbReference>
<evidence type="ECO:0000313" key="5">
    <source>
        <dbReference type="EMBL" id="KAJ5225789.1"/>
    </source>
</evidence>